<feature type="signal peptide" evidence="1">
    <location>
        <begin position="1"/>
        <end position="27"/>
    </location>
</feature>
<dbReference type="STRING" id="282301.A0A267H1B2"/>
<accession>A0A267H1B2</accession>
<dbReference type="PANTHER" id="PTHR19143:SF327">
    <property type="entry name" value="FI21813P1-RELATED"/>
    <property type="match status" value="1"/>
</dbReference>
<dbReference type="InterPro" id="IPR014716">
    <property type="entry name" value="Fibrinogen_a/b/g_C_1"/>
</dbReference>
<dbReference type="SUPFAM" id="SSF56496">
    <property type="entry name" value="Fibrinogen C-terminal domain-like"/>
    <property type="match status" value="1"/>
</dbReference>
<proteinExistence type="predicted"/>
<feature type="chain" id="PRO_5012808779" description="Fibrinogen C-terminal domain-containing protein" evidence="1">
    <location>
        <begin position="28"/>
        <end position="606"/>
    </location>
</feature>
<keyword evidence="4" id="KW-1185">Reference proteome</keyword>
<dbReference type="SMART" id="SM00186">
    <property type="entry name" value="FBG"/>
    <property type="match status" value="1"/>
</dbReference>
<dbReference type="EMBL" id="NIVC01000065">
    <property type="protein sequence ID" value="PAA92058.1"/>
    <property type="molecule type" value="Genomic_DNA"/>
</dbReference>
<dbReference type="PROSITE" id="PS51406">
    <property type="entry name" value="FIBRINOGEN_C_2"/>
    <property type="match status" value="1"/>
</dbReference>
<organism evidence="3 4">
    <name type="scientific">Macrostomum lignano</name>
    <dbReference type="NCBI Taxonomy" id="282301"/>
    <lineage>
        <taxon>Eukaryota</taxon>
        <taxon>Metazoa</taxon>
        <taxon>Spiralia</taxon>
        <taxon>Lophotrochozoa</taxon>
        <taxon>Platyhelminthes</taxon>
        <taxon>Rhabditophora</taxon>
        <taxon>Macrostomorpha</taxon>
        <taxon>Macrostomida</taxon>
        <taxon>Macrostomidae</taxon>
        <taxon>Macrostomum</taxon>
    </lineage>
</organism>
<evidence type="ECO:0000313" key="4">
    <source>
        <dbReference type="Proteomes" id="UP000215902"/>
    </source>
</evidence>
<reference evidence="3 4" key="1">
    <citation type="submission" date="2017-06" db="EMBL/GenBank/DDBJ databases">
        <title>A platform for efficient transgenesis in Macrostomum lignano, a flatworm model organism for stem cell research.</title>
        <authorList>
            <person name="Berezikov E."/>
        </authorList>
    </citation>
    <scope>NUCLEOTIDE SEQUENCE [LARGE SCALE GENOMIC DNA]</scope>
    <source>
        <strain evidence="3">DV1</strain>
        <tissue evidence="3">Whole organism</tissue>
    </source>
</reference>
<evidence type="ECO:0000259" key="2">
    <source>
        <dbReference type="PROSITE" id="PS51406"/>
    </source>
</evidence>
<dbReference type="InterPro" id="IPR036056">
    <property type="entry name" value="Fibrinogen-like_C"/>
</dbReference>
<evidence type="ECO:0000256" key="1">
    <source>
        <dbReference type="SAM" id="SignalP"/>
    </source>
</evidence>
<feature type="domain" description="Fibrinogen C-terminal" evidence="2">
    <location>
        <begin position="375"/>
        <end position="563"/>
    </location>
</feature>
<dbReference type="Gene3D" id="4.10.530.10">
    <property type="entry name" value="Gamma-fibrinogen Carboxyl Terminal Fragment, domain 2"/>
    <property type="match status" value="1"/>
</dbReference>
<dbReference type="OrthoDB" id="9990035at2759"/>
<dbReference type="AlphaFoldDB" id="A0A267H1B2"/>
<dbReference type="InterPro" id="IPR050373">
    <property type="entry name" value="Fibrinogen_C-term_domain"/>
</dbReference>
<dbReference type="PANTHER" id="PTHR19143">
    <property type="entry name" value="FIBRINOGEN/TENASCIN/ANGIOPOEITIN"/>
    <property type="match status" value="1"/>
</dbReference>
<protein>
    <recommendedName>
        <fullName evidence="2">Fibrinogen C-terminal domain-containing protein</fullName>
    </recommendedName>
</protein>
<dbReference type="Gene3D" id="3.90.215.10">
    <property type="entry name" value="Gamma Fibrinogen, chain A, domain 1"/>
    <property type="match status" value="1"/>
</dbReference>
<comment type="caution">
    <text evidence="3">The sequence shown here is derived from an EMBL/GenBank/DDBJ whole genome shotgun (WGS) entry which is preliminary data.</text>
</comment>
<name>A0A267H1B2_9PLAT</name>
<dbReference type="InterPro" id="IPR002181">
    <property type="entry name" value="Fibrinogen_a/b/g_C_dom"/>
</dbReference>
<gene>
    <name evidence="3" type="ORF">BOX15_Mlig010465g3</name>
</gene>
<dbReference type="Proteomes" id="UP000215902">
    <property type="component" value="Unassembled WGS sequence"/>
</dbReference>
<dbReference type="Pfam" id="PF00147">
    <property type="entry name" value="Fibrinogen_C"/>
    <property type="match status" value="1"/>
</dbReference>
<keyword evidence="1" id="KW-0732">Signal</keyword>
<evidence type="ECO:0000313" key="3">
    <source>
        <dbReference type="EMBL" id="PAA92058.1"/>
    </source>
</evidence>
<sequence>MPAACRLFLTVSSLFCAASLLTSTADATDAAAAAAAQFLARGHVNGCPFSVLDLGRGRDSADERLLMEPLMCVTTSPDELAPRFDPVLRRSYLSVPVLLSDSELLAHASRQVNRPDLGTLSPARITEVNTVEDGLPTSVIVALDFVWTPPQPVGFLWLGCRREVGCNEILRSHQLEAIEGVLLSAKLLGLSSNASTTFTYRLMVQNQTLSMSNGGSRDVARPPTCPQLRPLKTLESENCAIQVYQRLDRRGHYLVEPLLCYDKTIAETILRKDKLRGTNYLRLTLMLHDDFVLNTVKTHLEYLRPISVEFMRLWQAKAVVDSEFSNRYQIGTLLISENSSLAKVQVHCSNWSDCAALRCAITTDPIYFWRHVKWTYETTVDDTCLHTPATDPKHSWQVLREAKPISARSRRQLQCNGTPCKYVKYRGGKEYTVVLQRIRGSVSFQRNWTEYENGFGDETDFWIGLEAVHALSKFGITLRIELKLFNGTELFGEFNEFRVGNSSTNYRMTYSEMATTAGFSNMGFDPLIKHQGMQFSTLDRDNDANENSCSNNWGRGGWWFSSCYDFYPTGLFPLSKTSNYSYMIFGDVQRLAFRQVRLMFEADFCG</sequence>
<dbReference type="GO" id="GO:0005615">
    <property type="term" value="C:extracellular space"/>
    <property type="evidence" value="ECO:0007669"/>
    <property type="project" value="TreeGrafter"/>
</dbReference>